<dbReference type="Proteomes" id="UP000499080">
    <property type="component" value="Unassembled WGS sequence"/>
</dbReference>
<dbReference type="EMBL" id="BGPR01075702">
    <property type="protein sequence ID" value="GBL56843.1"/>
    <property type="molecule type" value="Genomic_DNA"/>
</dbReference>
<name>A0A4Y1ZLG8_ARAVE</name>
<evidence type="ECO:0000256" key="1">
    <source>
        <dbReference type="SAM" id="MobiDB-lite"/>
    </source>
</evidence>
<feature type="non-terminal residue" evidence="2">
    <location>
        <position position="1"/>
    </location>
</feature>
<keyword evidence="3" id="KW-1185">Reference proteome</keyword>
<evidence type="ECO:0000313" key="2">
    <source>
        <dbReference type="EMBL" id="GBL56843.1"/>
    </source>
</evidence>
<organism evidence="2 3">
    <name type="scientific">Araneus ventricosus</name>
    <name type="common">Orbweaver spider</name>
    <name type="synonym">Epeira ventricosa</name>
    <dbReference type="NCBI Taxonomy" id="182803"/>
    <lineage>
        <taxon>Eukaryota</taxon>
        <taxon>Metazoa</taxon>
        <taxon>Ecdysozoa</taxon>
        <taxon>Arthropoda</taxon>
        <taxon>Chelicerata</taxon>
        <taxon>Arachnida</taxon>
        <taxon>Araneae</taxon>
        <taxon>Araneomorphae</taxon>
        <taxon>Entelegynae</taxon>
        <taxon>Araneoidea</taxon>
        <taxon>Araneidae</taxon>
        <taxon>Araneus</taxon>
    </lineage>
</organism>
<gene>
    <name evidence="2" type="ORF">AVEN_256180_1</name>
</gene>
<proteinExistence type="predicted"/>
<feature type="region of interest" description="Disordered" evidence="1">
    <location>
        <begin position="66"/>
        <end position="97"/>
    </location>
</feature>
<reference evidence="2 3" key="1">
    <citation type="journal article" date="2019" name="Sci. Rep.">
        <title>Orb-weaving spider Araneus ventricosus genome elucidates the spidroin gene catalogue.</title>
        <authorList>
            <person name="Kono N."/>
            <person name="Nakamura H."/>
            <person name="Ohtoshi R."/>
            <person name="Moran D.A.P."/>
            <person name="Shinohara A."/>
            <person name="Yoshida Y."/>
            <person name="Fujiwara M."/>
            <person name="Mori M."/>
            <person name="Tomita M."/>
            <person name="Arakawa K."/>
        </authorList>
    </citation>
    <scope>NUCLEOTIDE SEQUENCE [LARGE SCALE GENOMIC DNA]</scope>
</reference>
<dbReference type="AlphaFoldDB" id="A0A4Y1ZLG8"/>
<protein>
    <submittedName>
        <fullName evidence="2">Uncharacterized protein</fullName>
    </submittedName>
</protein>
<feature type="compositionally biased region" description="Polar residues" evidence="1">
    <location>
        <begin position="83"/>
        <end position="97"/>
    </location>
</feature>
<sequence length="97" mass="10465">SCHGLVVTNSATISAVDELIRQNRQITTRGIAVELSLSKGTVLFIVHKKLGYGKVKTMGVQVSVRESEDGQNEYLPDPGVSTLKPSTPSYTLASVYQ</sequence>
<accession>A0A4Y1ZLG8</accession>
<comment type="caution">
    <text evidence="2">The sequence shown here is derived from an EMBL/GenBank/DDBJ whole genome shotgun (WGS) entry which is preliminary data.</text>
</comment>
<evidence type="ECO:0000313" key="3">
    <source>
        <dbReference type="Proteomes" id="UP000499080"/>
    </source>
</evidence>